<evidence type="ECO:0000313" key="4">
    <source>
        <dbReference type="Proteomes" id="UP000663836"/>
    </source>
</evidence>
<protein>
    <recommendedName>
        <fullName evidence="2">Beta-lactamase class A catalytic domain-containing protein</fullName>
    </recommendedName>
</protein>
<reference evidence="3" key="1">
    <citation type="submission" date="2021-02" db="EMBL/GenBank/DDBJ databases">
        <authorList>
            <person name="Nowell W R."/>
        </authorList>
    </citation>
    <scope>NUCLEOTIDE SEQUENCE</scope>
</reference>
<dbReference type="GO" id="GO:0008800">
    <property type="term" value="F:beta-lactamase activity"/>
    <property type="evidence" value="ECO:0007669"/>
    <property type="project" value="InterPro"/>
</dbReference>
<dbReference type="InterPro" id="IPR045155">
    <property type="entry name" value="Beta-lactam_cat"/>
</dbReference>
<dbReference type="EMBL" id="CAJOBD010007992">
    <property type="protein sequence ID" value="CAF4101068.1"/>
    <property type="molecule type" value="Genomic_DNA"/>
</dbReference>
<sequence>MNFIRFFMVVFYLFISYAHCEECGCNKIPSIDVINDEGLANGIKEVRDDFLARQPSSNFSRLSATILIREKDTQTWKRGSVDGTLVAYPASTVKLMYMYSAMEWCKKQGHSVDCLDRYVRPMIVVSSNLDTGYVVDAITNTTNIDNLTSVNDTRWSNWFYQRLSTERLLQELNLYENQIIRSKTYPTNSGQLPIGSESVLRRSPYQSNVLQSCCTASFMLYLMKTRPNNELQYMKPMLHRTLESDHTTFGNGLPAGTILYSKTGNAYDTVEEIAYIILPNGKEIILSIFSNGYQRPATDYYILGRFVEMILNKFSLVSPSTIIFTTDIQDIYTCTNDSMKYISSLPKDNIGQSLITFNNSCIIHPILSTRGIYTVSIWNPSFFDSSTNINSRLNVAVTDAYNVTDGDDGYVYNQQGSLSRWISVGDFVLDAGRQNVYLKALDQKAVFNAIRFSMHPPLTIDSDSFAHSTRPIFSLDPDEAEQQFVDMLEEWRIGIGLNERFILL</sequence>
<gene>
    <name evidence="3" type="ORF">JBS370_LOCUS31732</name>
</gene>
<dbReference type="Proteomes" id="UP000663836">
    <property type="component" value="Unassembled WGS sequence"/>
</dbReference>
<feature type="domain" description="Beta-lactamase class A catalytic" evidence="2">
    <location>
        <begin position="71"/>
        <end position="289"/>
    </location>
</feature>
<dbReference type="InterPro" id="IPR000871">
    <property type="entry name" value="Beta-lactam_class-A"/>
</dbReference>
<comment type="caution">
    <text evidence="3">The sequence shown here is derived from an EMBL/GenBank/DDBJ whole genome shotgun (WGS) entry which is preliminary data.</text>
</comment>
<name>A0A819UQX9_9BILA</name>
<dbReference type="SUPFAM" id="SSF56601">
    <property type="entry name" value="beta-lactamase/transpeptidase-like"/>
    <property type="match status" value="1"/>
</dbReference>
<accession>A0A819UQX9</accession>
<feature type="signal peptide" evidence="1">
    <location>
        <begin position="1"/>
        <end position="20"/>
    </location>
</feature>
<dbReference type="InterPro" id="IPR012338">
    <property type="entry name" value="Beta-lactam/transpept-like"/>
</dbReference>
<feature type="non-terminal residue" evidence="3">
    <location>
        <position position="504"/>
    </location>
</feature>
<organism evidence="3 4">
    <name type="scientific">Rotaria sordida</name>
    <dbReference type="NCBI Taxonomy" id="392033"/>
    <lineage>
        <taxon>Eukaryota</taxon>
        <taxon>Metazoa</taxon>
        <taxon>Spiralia</taxon>
        <taxon>Gnathifera</taxon>
        <taxon>Rotifera</taxon>
        <taxon>Eurotatoria</taxon>
        <taxon>Bdelloidea</taxon>
        <taxon>Philodinida</taxon>
        <taxon>Philodinidae</taxon>
        <taxon>Rotaria</taxon>
    </lineage>
</organism>
<dbReference type="PANTHER" id="PTHR35333">
    <property type="entry name" value="BETA-LACTAMASE"/>
    <property type="match status" value="1"/>
</dbReference>
<evidence type="ECO:0000256" key="1">
    <source>
        <dbReference type="SAM" id="SignalP"/>
    </source>
</evidence>
<proteinExistence type="predicted"/>
<dbReference type="Pfam" id="PF13354">
    <property type="entry name" value="Beta-lactamase2"/>
    <property type="match status" value="1"/>
</dbReference>
<evidence type="ECO:0000259" key="2">
    <source>
        <dbReference type="Pfam" id="PF13354"/>
    </source>
</evidence>
<dbReference type="Gene3D" id="3.40.710.10">
    <property type="entry name" value="DD-peptidase/beta-lactamase superfamily"/>
    <property type="match status" value="1"/>
</dbReference>
<dbReference type="AlphaFoldDB" id="A0A819UQX9"/>
<feature type="chain" id="PRO_5032994977" description="Beta-lactamase class A catalytic domain-containing protein" evidence="1">
    <location>
        <begin position="21"/>
        <end position="504"/>
    </location>
</feature>
<dbReference type="PANTHER" id="PTHR35333:SF3">
    <property type="entry name" value="BETA-LACTAMASE-TYPE TRANSPEPTIDASE FOLD CONTAINING PROTEIN"/>
    <property type="match status" value="1"/>
</dbReference>
<evidence type="ECO:0000313" key="3">
    <source>
        <dbReference type="EMBL" id="CAF4101068.1"/>
    </source>
</evidence>
<dbReference type="GO" id="GO:0046677">
    <property type="term" value="P:response to antibiotic"/>
    <property type="evidence" value="ECO:0007669"/>
    <property type="project" value="InterPro"/>
</dbReference>
<dbReference type="GO" id="GO:0030655">
    <property type="term" value="P:beta-lactam antibiotic catabolic process"/>
    <property type="evidence" value="ECO:0007669"/>
    <property type="project" value="InterPro"/>
</dbReference>
<keyword evidence="1" id="KW-0732">Signal</keyword>